<dbReference type="EMBL" id="JASZZX010000033">
    <property type="protein sequence ID" value="MDM3929246.1"/>
    <property type="molecule type" value="Genomic_DNA"/>
</dbReference>
<proteinExistence type="predicted"/>
<reference evidence="2" key="1">
    <citation type="submission" date="2023-06" db="EMBL/GenBank/DDBJ databases">
        <title>Itaconate inhibition of nontuberculous mycobacteria.</title>
        <authorList>
            <person name="Spilker T."/>
        </authorList>
    </citation>
    <scope>NUCLEOTIDE SEQUENCE [LARGE SCALE GENOMIC DNA]</scope>
    <source>
        <strain evidence="2">FLAC1071</strain>
    </source>
</reference>
<keyword evidence="2" id="KW-1185">Reference proteome</keyword>
<accession>A0ABT7P825</accession>
<reference evidence="1 2" key="2">
    <citation type="submission" date="2023-06" db="EMBL/GenBank/DDBJ databases">
        <title>Itaconate inhibition of nontuberculous mycobacteria.</title>
        <authorList>
            <person name="Breen P."/>
            <person name="Zimbric M."/>
            <person name="Caverly L."/>
        </authorList>
    </citation>
    <scope>NUCLEOTIDE SEQUENCE [LARGE SCALE GENOMIC DNA]</scope>
    <source>
        <strain evidence="1 2">FLAC1071</strain>
    </source>
</reference>
<protein>
    <submittedName>
        <fullName evidence="1">Uncharacterized protein</fullName>
    </submittedName>
</protein>
<dbReference type="RefSeq" id="WP_069954136.1">
    <property type="nucleotide sequence ID" value="NZ_CP012886.2"/>
</dbReference>
<evidence type="ECO:0000313" key="1">
    <source>
        <dbReference type="EMBL" id="MDM3929246.1"/>
    </source>
</evidence>
<evidence type="ECO:0000313" key="2">
    <source>
        <dbReference type="Proteomes" id="UP001529272"/>
    </source>
</evidence>
<organism evidence="1 2">
    <name type="scientific">Mycobacterium intracellulare subsp. chimaera</name>
    <dbReference type="NCBI Taxonomy" id="222805"/>
    <lineage>
        <taxon>Bacteria</taxon>
        <taxon>Bacillati</taxon>
        <taxon>Actinomycetota</taxon>
        <taxon>Actinomycetes</taxon>
        <taxon>Mycobacteriales</taxon>
        <taxon>Mycobacteriaceae</taxon>
        <taxon>Mycobacterium</taxon>
        <taxon>Mycobacterium avium complex (MAC)</taxon>
    </lineage>
</organism>
<dbReference type="Proteomes" id="UP001529272">
    <property type="component" value="Unassembled WGS sequence"/>
</dbReference>
<sequence>MNDGRDAEITDRLRYLVVRSYTRHTITRGGITKHKTAKQLQIESAVAREIVAFSVDYGVVPAHRTPDSLWSALLDDAQGRGELVRPGGTGPLQHRLDYQLGAA</sequence>
<comment type="caution">
    <text evidence="1">The sequence shown here is derived from an EMBL/GenBank/DDBJ whole genome shotgun (WGS) entry which is preliminary data.</text>
</comment>
<gene>
    <name evidence="1" type="ORF">QRB35_25015</name>
</gene>
<name>A0ABT7P825_MYCIT</name>